<dbReference type="STRING" id="49547.MBCUR_00090"/>
<dbReference type="Pfam" id="PF02678">
    <property type="entry name" value="Pirin"/>
    <property type="match status" value="1"/>
</dbReference>
<dbReference type="GO" id="GO:0008127">
    <property type="term" value="F:quercetin 2,3-dioxygenase activity"/>
    <property type="evidence" value="ECO:0007669"/>
    <property type="project" value="UniProtKB-EC"/>
</dbReference>
<dbReference type="EC" id="1.13.11.24" evidence="4"/>
<protein>
    <submittedName>
        <fullName evidence="4">Quercetin 2,3-dioxygenase</fullName>
        <ecNumber evidence="4">1.13.11.24</ecNumber>
    </submittedName>
</protein>
<reference evidence="4 5" key="1">
    <citation type="submission" date="2016-04" db="EMBL/GenBank/DDBJ databases">
        <title>Genome sequence of Methanobrevibacter curvatus DSM 11111.</title>
        <authorList>
            <person name="Poehlein A."/>
            <person name="Seedorf H."/>
            <person name="Daniel R."/>
        </authorList>
    </citation>
    <scope>NUCLEOTIDE SEQUENCE [LARGE SCALE GENOMIC DNA]</scope>
    <source>
        <strain evidence="4 5">DSM 11111</strain>
    </source>
</reference>
<proteinExistence type="inferred from homology"/>
<dbReference type="PATRIC" id="fig|49547.3.peg.9"/>
<dbReference type="InterPro" id="IPR014710">
    <property type="entry name" value="RmlC-like_jellyroll"/>
</dbReference>
<sequence>MTIKKVKKLIKGQAAVDGAGVKLIRVLGYNDVKDIDPFLMLDAFDSENSADYIAGFPMHPHRGIETITYLIEGEMTHTDSLGNGGTIKGGESQWMTAGSGIMHEEMPHKKNRLFGVQIWLNLPQKDKMAKPHYFDIKNEMIKDLDIDEGHVRVISGEYKNHNGVTPNYIHANLIDFDLKPNSDLEIAIEKDENSFVYLFNG</sequence>
<comment type="caution">
    <text evidence="4">The sequence shown here is derived from an EMBL/GenBank/DDBJ whole genome shotgun (WGS) entry which is preliminary data.</text>
</comment>
<evidence type="ECO:0000256" key="1">
    <source>
        <dbReference type="ARBA" id="ARBA00008416"/>
    </source>
</evidence>
<comment type="similarity">
    <text evidence="1 2">Belongs to the pirin family.</text>
</comment>
<accession>A0A166ERJ7</accession>
<keyword evidence="5" id="KW-1185">Reference proteome</keyword>
<keyword evidence="4" id="KW-0223">Dioxygenase</keyword>
<name>A0A166ERJ7_9EURY</name>
<dbReference type="Gene3D" id="2.60.120.10">
    <property type="entry name" value="Jelly Rolls"/>
    <property type="match status" value="1"/>
</dbReference>
<dbReference type="Proteomes" id="UP000077245">
    <property type="component" value="Unassembled WGS sequence"/>
</dbReference>
<keyword evidence="4" id="KW-0560">Oxidoreductase</keyword>
<evidence type="ECO:0000256" key="2">
    <source>
        <dbReference type="RuleBase" id="RU003457"/>
    </source>
</evidence>
<dbReference type="CDD" id="cd02909">
    <property type="entry name" value="cupin_pirin_N"/>
    <property type="match status" value="1"/>
</dbReference>
<evidence type="ECO:0000259" key="3">
    <source>
        <dbReference type="Pfam" id="PF02678"/>
    </source>
</evidence>
<dbReference type="OrthoDB" id="23530at2157"/>
<gene>
    <name evidence="4" type="primary">yhhW</name>
    <name evidence="4" type="ORF">MBCUR_00090</name>
</gene>
<dbReference type="SUPFAM" id="SSF51182">
    <property type="entry name" value="RmlC-like cupins"/>
    <property type="match status" value="1"/>
</dbReference>
<dbReference type="PANTHER" id="PTHR13903">
    <property type="entry name" value="PIRIN-RELATED"/>
    <property type="match status" value="1"/>
</dbReference>
<dbReference type="PANTHER" id="PTHR13903:SF8">
    <property type="entry name" value="PIRIN"/>
    <property type="match status" value="1"/>
</dbReference>
<dbReference type="AlphaFoldDB" id="A0A166ERJ7"/>
<evidence type="ECO:0000313" key="5">
    <source>
        <dbReference type="Proteomes" id="UP000077245"/>
    </source>
</evidence>
<dbReference type="EMBL" id="LWMV01000002">
    <property type="protein sequence ID" value="KZX16933.1"/>
    <property type="molecule type" value="Genomic_DNA"/>
</dbReference>
<dbReference type="InterPro" id="IPR003829">
    <property type="entry name" value="Pirin_N_dom"/>
</dbReference>
<dbReference type="InterPro" id="IPR011051">
    <property type="entry name" value="RmlC_Cupin_sf"/>
</dbReference>
<dbReference type="RefSeq" id="WP_211265103.1">
    <property type="nucleotide sequence ID" value="NZ_LWMV01000002.1"/>
</dbReference>
<evidence type="ECO:0000313" key="4">
    <source>
        <dbReference type="EMBL" id="KZX16933.1"/>
    </source>
</evidence>
<dbReference type="PIRSF" id="PIRSF006232">
    <property type="entry name" value="Pirin"/>
    <property type="match status" value="1"/>
</dbReference>
<feature type="domain" description="Pirin N-terminal" evidence="3">
    <location>
        <begin position="23"/>
        <end position="120"/>
    </location>
</feature>
<dbReference type="InterPro" id="IPR012093">
    <property type="entry name" value="Pirin"/>
</dbReference>
<organism evidence="4 5">
    <name type="scientific">Methanobrevibacter curvatus</name>
    <dbReference type="NCBI Taxonomy" id="49547"/>
    <lineage>
        <taxon>Archaea</taxon>
        <taxon>Methanobacteriati</taxon>
        <taxon>Methanobacteriota</taxon>
        <taxon>Methanomada group</taxon>
        <taxon>Methanobacteria</taxon>
        <taxon>Methanobacteriales</taxon>
        <taxon>Methanobacteriaceae</taxon>
        <taxon>Methanobrevibacter</taxon>
    </lineage>
</organism>